<evidence type="ECO:0000256" key="1">
    <source>
        <dbReference type="SAM" id="Phobius"/>
    </source>
</evidence>
<dbReference type="AlphaFoldDB" id="A0A5B8YGI9"/>
<evidence type="ECO:0000313" key="2">
    <source>
        <dbReference type="EMBL" id="QED36711.1"/>
    </source>
</evidence>
<keyword evidence="3" id="KW-1185">Reference proteome</keyword>
<reference evidence="2 3" key="1">
    <citation type="submission" date="2019-08" db="EMBL/GenBank/DDBJ databases">
        <title>Antarcticibacterium arcticum sp. nov., a bacterium isolated from marine sediment of the Canadian Beaufort Sea.</title>
        <authorList>
            <person name="Lee Y.M."/>
            <person name="Baek K."/>
            <person name="Lee D.-H."/>
            <person name="Shin S.C."/>
            <person name="Jin Y.K."/>
            <person name="Park Y."/>
        </authorList>
    </citation>
    <scope>NUCLEOTIDE SEQUENCE [LARGE SCALE GENOMIC DNA]</scope>
    <source>
        <strain evidence="2 3">PAMC 28998</strain>
    </source>
</reference>
<sequence length="100" mass="11552">MAKLEELSELLVSEIRNFEMAVKKLEEIQKKKITIDISEFKKAMSDHKLLMENQNSTTKRTVDHFENLMKDGNINPKWAVIVFIVSLALNCIGVMIILFL</sequence>
<dbReference type="KEGG" id="anp:FK178_02820"/>
<feature type="transmembrane region" description="Helical" evidence="1">
    <location>
        <begin position="78"/>
        <end position="99"/>
    </location>
</feature>
<keyword evidence="1" id="KW-0812">Transmembrane</keyword>
<proteinExistence type="predicted"/>
<accession>A0A5B8YGI9</accession>
<dbReference type="InterPro" id="IPR046617">
    <property type="entry name" value="DUF6730"/>
</dbReference>
<gene>
    <name evidence="2" type="ORF">FK178_02820</name>
</gene>
<keyword evidence="1" id="KW-0472">Membrane</keyword>
<dbReference type="RefSeq" id="WP_146830804.1">
    <property type="nucleotide sequence ID" value="NZ_CP042476.1"/>
</dbReference>
<dbReference type="EMBL" id="CP042476">
    <property type="protein sequence ID" value="QED36711.1"/>
    <property type="molecule type" value="Genomic_DNA"/>
</dbReference>
<dbReference type="OrthoDB" id="1435509at2"/>
<keyword evidence="1" id="KW-1133">Transmembrane helix</keyword>
<dbReference type="Proteomes" id="UP000321954">
    <property type="component" value="Chromosome"/>
</dbReference>
<evidence type="ECO:0000313" key="3">
    <source>
        <dbReference type="Proteomes" id="UP000321954"/>
    </source>
</evidence>
<dbReference type="Pfam" id="PF20503">
    <property type="entry name" value="DUF6730"/>
    <property type="match status" value="1"/>
</dbReference>
<organism evidence="2 3">
    <name type="scientific">Antarcticibacterium arcticum</name>
    <dbReference type="NCBI Taxonomy" id="2585771"/>
    <lineage>
        <taxon>Bacteria</taxon>
        <taxon>Pseudomonadati</taxon>
        <taxon>Bacteroidota</taxon>
        <taxon>Flavobacteriia</taxon>
        <taxon>Flavobacteriales</taxon>
        <taxon>Flavobacteriaceae</taxon>
        <taxon>Antarcticibacterium</taxon>
    </lineage>
</organism>
<name>A0A5B8YGI9_9FLAO</name>
<protein>
    <submittedName>
        <fullName evidence="2">Uncharacterized protein</fullName>
    </submittedName>
</protein>